<comment type="similarity">
    <text evidence="1">Belongs to the LysR transcriptional regulatory family.</text>
</comment>
<dbReference type="PANTHER" id="PTHR30126:SF88">
    <property type="entry name" value="TRANSCRIPTIONAL REGULATOR-RELATED"/>
    <property type="match status" value="1"/>
</dbReference>
<evidence type="ECO:0000313" key="6">
    <source>
        <dbReference type="EMBL" id="GLR64479.1"/>
    </source>
</evidence>
<reference evidence="7" key="1">
    <citation type="journal article" date="2019" name="Int. J. Syst. Evol. Microbiol.">
        <title>The Global Catalogue of Microorganisms (GCM) 10K type strain sequencing project: providing services to taxonomists for standard genome sequencing and annotation.</title>
        <authorList>
            <consortium name="The Broad Institute Genomics Platform"/>
            <consortium name="The Broad Institute Genome Sequencing Center for Infectious Disease"/>
            <person name="Wu L."/>
            <person name="Ma J."/>
        </authorList>
    </citation>
    <scope>NUCLEOTIDE SEQUENCE [LARGE SCALE GENOMIC DNA]</scope>
    <source>
        <strain evidence="7">NBRC 100033</strain>
    </source>
</reference>
<evidence type="ECO:0000256" key="1">
    <source>
        <dbReference type="ARBA" id="ARBA00009437"/>
    </source>
</evidence>
<dbReference type="InterPro" id="IPR000847">
    <property type="entry name" value="LysR_HTH_N"/>
</dbReference>
<dbReference type="Gene3D" id="3.40.190.290">
    <property type="match status" value="1"/>
</dbReference>
<keyword evidence="7" id="KW-1185">Reference proteome</keyword>
<organism evidence="6 7">
    <name type="scientific">Marinospirillum insulare</name>
    <dbReference type="NCBI Taxonomy" id="217169"/>
    <lineage>
        <taxon>Bacteria</taxon>
        <taxon>Pseudomonadati</taxon>
        <taxon>Pseudomonadota</taxon>
        <taxon>Gammaproteobacteria</taxon>
        <taxon>Oceanospirillales</taxon>
        <taxon>Oceanospirillaceae</taxon>
        <taxon>Marinospirillum</taxon>
    </lineage>
</organism>
<keyword evidence="3" id="KW-0238">DNA-binding</keyword>
<dbReference type="Gene3D" id="1.10.10.10">
    <property type="entry name" value="Winged helix-like DNA-binding domain superfamily/Winged helix DNA-binding domain"/>
    <property type="match status" value="1"/>
</dbReference>
<evidence type="ECO:0000313" key="7">
    <source>
        <dbReference type="Proteomes" id="UP001156682"/>
    </source>
</evidence>
<feature type="domain" description="HTH lysR-type" evidence="5">
    <location>
        <begin position="3"/>
        <end position="60"/>
    </location>
</feature>
<gene>
    <name evidence="6" type="ORF">GCM10007878_19170</name>
</gene>
<accession>A0ABQ5ZWE3</accession>
<proteinExistence type="inferred from homology"/>
<evidence type="ECO:0000256" key="4">
    <source>
        <dbReference type="ARBA" id="ARBA00023163"/>
    </source>
</evidence>
<dbReference type="PROSITE" id="PS50931">
    <property type="entry name" value="HTH_LYSR"/>
    <property type="match status" value="1"/>
</dbReference>
<name>A0ABQ5ZWE3_9GAMM</name>
<evidence type="ECO:0000256" key="2">
    <source>
        <dbReference type="ARBA" id="ARBA00023015"/>
    </source>
</evidence>
<dbReference type="InterPro" id="IPR036390">
    <property type="entry name" value="WH_DNA-bd_sf"/>
</dbReference>
<dbReference type="InterPro" id="IPR036388">
    <property type="entry name" value="WH-like_DNA-bd_sf"/>
</dbReference>
<dbReference type="PRINTS" id="PR00039">
    <property type="entry name" value="HTHLYSR"/>
</dbReference>
<dbReference type="RefSeq" id="WP_036240019.1">
    <property type="nucleotide sequence ID" value="NZ_BSOR01000032.1"/>
</dbReference>
<evidence type="ECO:0000259" key="5">
    <source>
        <dbReference type="PROSITE" id="PS50931"/>
    </source>
</evidence>
<dbReference type="Pfam" id="PF03466">
    <property type="entry name" value="LysR_substrate"/>
    <property type="match status" value="1"/>
</dbReference>
<dbReference type="Pfam" id="PF00126">
    <property type="entry name" value="HTH_1"/>
    <property type="match status" value="1"/>
</dbReference>
<comment type="caution">
    <text evidence="6">The sequence shown here is derived from an EMBL/GenBank/DDBJ whole genome shotgun (WGS) entry which is preliminary data.</text>
</comment>
<dbReference type="SUPFAM" id="SSF46785">
    <property type="entry name" value="Winged helix' DNA-binding domain"/>
    <property type="match status" value="1"/>
</dbReference>
<dbReference type="SUPFAM" id="SSF53850">
    <property type="entry name" value="Periplasmic binding protein-like II"/>
    <property type="match status" value="1"/>
</dbReference>
<dbReference type="PANTHER" id="PTHR30126">
    <property type="entry name" value="HTH-TYPE TRANSCRIPTIONAL REGULATOR"/>
    <property type="match status" value="1"/>
</dbReference>
<keyword evidence="4" id="KW-0804">Transcription</keyword>
<protein>
    <submittedName>
        <fullName evidence="6">Transcriptional regulator</fullName>
    </submittedName>
</protein>
<sequence>MHISLQQWQAFVAVVEQGGYAKASEALNKSQSSVSYNVSRLETQLGLRLFKIEGRKSVLTSAGEQMLLRAKHLLKQATNLEQVAKQLANLGKPEVVIAMDTIFPTELIFEVLAKAGETEPLLRVQLLETVLGGTDEALMSREVDLAISTHVPAGFMGQHLMRVEFIAVAAPSHPLHKMTAPISFDNLRDFRQLVVRDSGLKFKREAGAWLEAQQRWTVSHITSAITAVRMGQGFGWYPKALIAKELAAGELKPLPLAKGDKRYADVYLIIAEGDMAAPQVLDLAARLQSRVCAKTI</sequence>
<dbReference type="EMBL" id="BSOR01000032">
    <property type="protein sequence ID" value="GLR64479.1"/>
    <property type="molecule type" value="Genomic_DNA"/>
</dbReference>
<keyword evidence="2" id="KW-0805">Transcription regulation</keyword>
<dbReference type="InterPro" id="IPR005119">
    <property type="entry name" value="LysR_subst-bd"/>
</dbReference>
<dbReference type="Proteomes" id="UP001156682">
    <property type="component" value="Unassembled WGS sequence"/>
</dbReference>
<evidence type="ECO:0000256" key="3">
    <source>
        <dbReference type="ARBA" id="ARBA00023125"/>
    </source>
</evidence>